<dbReference type="EMBL" id="CAMXCT030001857">
    <property type="protein sequence ID" value="CAL4780957.1"/>
    <property type="molecule type" value="Genomic_DNA"/>
</dbReference>
<gene>
    <name evidence="1" type="ORF">C1SCF055_LOCUS20373</name>
</gene>
<dbReference type="OrthoDB" id="414067at2759"/>
<keyword evidence="4" id="KW-1185">Reference proteome</keyword>
<evidence type="ECO:0000313" key="4">
    <source>
        <dbReference type="Proteomes" id="UP001152797"/>
    </source>
</evidence>
<protein>
    <submittedName>
        <fullName evidence="3">Alpha-galactosidase C</fullName>
    </submittedName>
</protein>
<dbReference type="EMBL" id="CAMXCT020001857">
    <property type="protein sequence ID" value="CAL1147020.1"/>
    <property type="molecule type" value="Genomic_DNA"/>
</dbReference>
<dbReference type="EMBL" id="CAMXCT010001857">
    <property type="protein sequence ID" value="CAI3993645.1"/>
    <property type="molecule type" value="Genomic_DNA"/>
</dbReference>
<dbReference type="AlphaFoldDB" id="A0A9P1CLA7"/>
<accession>A0A9P1CLA7</accession>
<reference evidence="1" key="1">
    <citation type="submission" date="2022-10" db="EMBL/GenBank/DDBJ databases">
        <authorList>
            <person name="Chen Y."/>
            <person name="Dougan E. K."/>
            <person name="Chan C."/>
            <person name="Rhodes N."/>
            <person name="Thang M."/>
        </authorList>
    </citation>
    <scope>NUCLEOTIDE SEQUENCE</scope>
</reference>
<comment type="caution">
    <text evidence="1">The sequence shown here is derived from an EMBL/GenBank/DDBJ whole genome shotgun (WGS) entry which is preliminary data.</text>
</comment>
<evidence type="ECO:0000313" key="2">
    <source>
        <dbReference type="EMBL" id="CAL1147020.1"/>
    </source>
</evidence>
<dbReference type="Proteomes" id="UP001152797">
    <property type="component" value="Unassembled WGS sequence"/>
</dbReference>
<reference evidence="2" key="2">
    <citation type="submission" date="2024-04" db="EMBL/GenBank/DDBJ databases">
        <authorList>
            <person name="Chen Y."/>
            <person name="Shah S."/>
            <person name="Dougan E. K."/>
            <person name="Thang M."/>
            <person name="Chan C."/>
        </authorList>
    </citation>
    <scope>NUCLEOTIDE SEQUENCE [LARGE SCALE GENOMIC DNA]</scope>
</reference>
<sequence>MGWTSLPKDVWVQCLDYLSDDSILELAVASPNFKCTLIESRRTGGGGPWRHPPGTWQPAGLWRVLNFSSLSVEMKSLPAVILHCDIEFKDPTEVSKFFHAAKTVASDTVDGRVMFSKFSFDPRESADLFSGFDDGAGNWCGATPNVPIVFKGVEMECCLEAQCFDFELGQDLPSLHLGCACWDDHPVLEGLGLCCRPLISPEVRLKVSWDTIYEEHLLDATSPLSTLVRAGEALPIFFGVGRMRP</sequence>
<evidence type="ECO:0000313" key="1">
    <source>
        <dbReference type="EMBL" id="CAI3993645.1"/>
    </source>
</evidence>
<name>A0A9P1CLA7_9DINO</name>
<proteinExistence type="predicted"/>
<evidence type="ECO:0000313" key="3">
    <source>
        <dbReference type="EMBL" id="CAL4780957.1"/>
    </source>
</evidence>
<organism evidence="1">
    <name type="scientific">Cladocopium goreaui</name>
    <dbReference type="NCBI Taxonomy" id="2562237"/>
    <lineage>
        <taxon>Eukaryota</taxon>
        <taxon>Sar</taxon>
        <taxon>Alveolata</taxon>
        <taxon>Dinophyceae</taxon>
        <taxon>Suessiales</taxon>
        <taxon>Symbiodiniaceae</taxon>
        <taxon>Cladocopium</taxon>
    </lineage>
</organism>